<dbReference type="PANTHER" id="PTHR43792">
    <property type="entry name" value="GNAT FAMILY, PUTATIVE (AFU_ORTHOLOGUE AFUA_3G00765)-RELATED-RELATED"/>
    <property type="match status" value="1"/>
</dbReference>
<dbReference type="Pfam" id="PF13302">
    <property type="entry name" value="Acetyltransf_3"/>
    <property type="match status" value="1"/>
</dbReference>
<dbReference type="Gene3D" id="3.40.630.30">
    <property type="match status" value="1"/>
</dbReference>
<keyword evidence="2" id="KW-0012">Acyltransferase</keyword>
<evidence type="ECO:0000259" key="4">
    <source>
        <dbReference type="PROSITE" id="PS51186"/>
    </source>
</evidence>
<reference evidence="5 6" key="1">
    <citation type="submission" date="2018-03" db="EMBL/GenBank/DDBJ databases">
        <title>Genome sequence of Paenibacillus elgii strain AC13 an antimicrobial compound producing bacteria.</title>
        <authorList>
            <person name="Kurokawa A.S."/>
            <person name="Araujo J.F."/>
            <person name="Costa R.A."/>
            <person name="Ortega D.B."/>
            <person name="Pires A.S."/>
            <person name="Pappas G.J.Jr."/>
            <person name="Franco O.L."/>
            <person name="Barreto C."/>
            <person name="Magalhaes B.S."/>
            <person name="Kruger R.H."/>
        </authorList>
    </citation>
    <scope>NUCLEOTIDE SEQUENCE [LARGE SCALE GENOMIC DNA]</scope>
    <source>
        <strain evidence="5 6">AC13</strain>
    </source>
</reference>
<dbReference type="InterPro" id="IPR016181">
    <property type="entry name" value="Acyl_CoA_acyltransferase"/>
</dbReference>
<dbReference type="PROSITE" id="PS51186">
    <property type="entry name" value="GNAT"/>
    <property type="match status" value="1"/>
</dbReference>
<dbReference type="GO" id="GO:0008999">
    <property type="term" value="F:protein-N-terminal-alanine acetyltransferase activity"/>
    <property type="evidence" value="ECO:0007669"/>
    <property type="project" value="TreeGrafter"/>
</dbReference>
<evidence type="ECO:0000313" key="5">
    <source>
        <dbReference type="EMBL" id="PUA39177.1"/>
    </source>
</evidence>
<dbReference type="PANTHER" id="PTHR43792:SF8">
    <property type="entry name" value="[RIBOSOMAL PROTEIN US5]-ALANINE N-ACETYLTRANSFERASE"/>
    <property type="match status" value="1"/>
</dbReference>
<evidence type="ECO:0000256" key="2">
    <source>
        <dbReference type="ARBA" id="ARBA00023315"/>
    </source>
</evidence>
<dbReference type="EMBL" id="PYHP01000029">
    <property type="protein sequence ID" value="PUA39177.1"/>
    <property type="molecule type" value="Genomic_DNA"/>
</dbReference>
<dbReference type="GO" id="GO:0005737">
    <property type="term" value="C:cytoplasm"/>
    <property type="evidence" value="ECO:0007669"/>
    <property type="project" value="TreeGrafter"/>
</dbReference>
<evidence type="ECO:0000313" key="6">
    <source>
        <dbReference type="Proteomes" id="UP000244184"/>
    </source>
</evidence>
<accession>A0A2T6G4T4</accession>
<keyword evidence="1 5" id="KW-0808">Transferase</keyword>
<gene>
    <name evidence="5" type="ORF">C8Z91_10775</name>
</gene>
<comment type="caution">
    <text evidence="5">The sequence shown here is derived from an EMBL/GenBank/DDBJ whole genome shotgun (WGS) entry which is preliminary data.</text>
</comment>
<organism evidence="5 6">
    <name type="scientific">Paenibacillus elgii</name>
    <dbReference type="NCBI Taxonomy" id="189691"/>
    <lineage>
        <taxon>Bacteria</taxon>
        <taxon>Bacillati</taxon>
        <taxon>Bacillota</taxon>
        <taxon>Bacilli</taxon>
        <taxon>Bacillales</taxon>
        <taxon>Paenibacillaceae</taxon>
        <taxon>Paenibacillus</taxon>
    </lineage>
</organism>
<sequence>MERMNDKNSNIYIRAYEPSDAEALLALHLNNREFFQLYNPARDESFFTLETQLAGIDKGNDARSQDKRYPFGIFLKETGELIGEISLFEVIRGPLQKCMLGYSLDQRHNGKGYMSEAVRLVVEFAFKEAGLHRIEAGVMPRNGGSIRVLEKAGFRSEGLARKNVKINGVWEDHQMFSLLDEDV</sequence>
<name>A0A2T6G4T4_9BACL</name>
<dbReference type="AlphaFoldDB" id="A0A2T6G4T4"/>
<dbReference type="InterPro" id="IPR000182">
    <property type="entry name" value="GNAT_dom"/>
</dbReference>
<protein>
    <submittedName>
        <fullName evidence="5">RimJ/RimL family protein N-acetyltransferase</fullName>
    </submittedName>
</protein>
<comment type="similarity">
    <text evidence="3">Belongs to the acetyltransferase family. RimJ subfamily.</text>
</comment>
<dbReference type="Proteomes" id="UP000244184">
    <property type="component" value="Unassembled WGS sequence"/>
</dbReference>
<evidence type="ECO:0000256" key="3">
    <source>
        <dbReference type="ARBA" id="ARBA00038502"/>
    </source>
</evidence>
<feature type="domain" description="N-acetyltransferase" evidence="4">
    <location>
        <begin position="11"/>
        <end position="176"/>
    </location>
</feature>
<dbReference type="InterPro" id="IPR051531">
    <property type="entry name" value="N-acetyltransferase"/>
</dbReference>
<dbReference type="SUPFAM" id="SSF55729">
    <property type="entry name" value="Acyl-CoA N-acyltransferases (Nat)"/>
    <property type="match status" value="1"/>
</dbReference>
<evidence type="ECO:0000256" key="1">
    <source>
        <dbReference type="ARBA" id="ARBA00022679"/>
    </source>
</evidence>
<proteinExistence type="inferred from homology"/>